<dbReference type="InterPro" id="IPR003806">
    <property type="entry name" value="ATP-grasp_PylC-type"/>
</dbReference>
<evidence type="ECO:0000259" key="2">
    <source>
        <dbReference type="PROSITE" id="PS50975"/>
    </source>
</evidence>
<dbReference type="STRING" id="1000565.METUNv1_01450"/>
<protein>
    <recommendedName>
        <fullName evidence="2">ATP-grasp domain-containing protein</fullName>
    </recommendedName>
</protein>
<dbReference type="Pfam" id="PF02655">
    <property type="entry name" value="ATP-grasp_3"/>
    <property type="match status" value="1"/>
</dbReference>
<reference evidence="3 4" key="1">
    <citation type="journal article" date="2011" name="J. Bacteriol.">
        <title>Genome sequence of Methyloversatilis universalis FAM5T, a methylotrophic representative of the order Rhodocyclales.</title>
        <authorList>
            <person name="Kittichotirat W."/>
            <person name="Good N.M."/>
            <person name="Hall R."/>
            <person name="Bringel F."/>
            <person name="Lajus A."/>
            <person name="Medigue C."/>
            <person name="Smalley N.E."/>
            <person name="Beck D."/>
            <person name="Bumgarner R."/>
            <person name="Vuilleumier S."/>
            <person name="Kalyuzhnaya M.G."/>
        </authorList>
    </citation>
    <scope>NUCLEOTIDE SEQUENCE [LARGE SCALE GENOMIC DNA]</scope>
    <source>
        <strain evidence="4">ATCC BAA-1314 / JCM 13912 / FAM5</strain>
    </source>
</reference>
<dbReference type="EMBL" id="AFHG01000041">
    <property type="protein sequence ID" value="EGK72334.1"/>
    <property type="molecule type" value="Genomic_DNA"/>
</dbReference>
<comment type="caution">
    <text evidence="3">The sequence shown here is derived from an EMBL/GenBank/DDBJ whole genome shotgun (WGS) entry which is preliminary data.</text>
</comment>
<evidence type="ECO:0000313" key="4">
    <source>
        <dbReference type="Proteomes" id="UP000005019"/>
    </source>
</evidence>
<keyword evidence="1" id="KW-0067">ATP-binding</keyword>
<dbReference type="GO" id="GO:0005524">
    <property type="term" value="F:ATP binding"/>
    <property type="evidence" value="ECO:0007669"/>
    <property type="project" value="UniProtKB-UniRule"/>
</dbReference>
<dbReference type="PIRSF" id="PIRSF016817">
    <property type="entry name" value="UCP016817_carboligase"/>
    <property type="match status" value="1"/>
</dbReference>
<feature type="domain" description="ATP-grasp" evidence="2">
    <location>
        <begin position="243"/>
        <end position="300"/>
    </location>
</feature>
<dbReference type="AlphaFoldDB" id="F5RAW3"/>
<evidence type="ECO:0000313" key="3">
    <source>
        <dbReference type="EMBL" id="EGK72334.1"/>
    </source>
</evidence>
<sequence length="395" mass="41456">MPESGPALTERRPVSHWLIVAGSARPLAQACVDAGMSCDVIDPWGDADTRALARRHARAVIGEDGFETALPGLIGRMRREHGWDGIIAGSGFEARPDALTALAAFAPVLGNDAATVARCKDPRAVAEAARAAGLRSPDIRLHDGPDAIPDSGWLVKPLGGCGGLGIRHARSGEAVPAGHYGQRCVAGQPASMLFLADGRQARVIGMSRQTPGSLAGPYAWCEATGDLPCDRSVSARLERSLDRLSAAFGLRGLNGIDLVMDADGEPVLIEINPRPTATMMLYGHRVAGGLFAAHIAACRGRLTDVNPVAGAVKGLRVVYAPRDMTVGDDARWPRWCGDRPAAGSVVPRAAPLCTVHAEAGDGAAAGRLLKQREREVLDMFGVHPDAAQMMTTVFS</sequence>
<organism evidence="3 4">
    <name type="scientific">Methyloversatilis universalis (strain ATCC BAA-1314 / DSM 25237 / JCM 13912 / CCUG 52030 / FAM5)</name>
    <dbReference type="NCBI Taxonomy" id="1000565"/>
    <lineage>
        <taxon>Bacteria</taxon>
        <taxon>Pseudomonadati</taxon>
        <taxon>Pseudomonadota</taxon>
        <taxon>Betaproteobacteria</taxon>
        <taxon>Nitrosomonadales</taxon>
        <taxon>Sterolibacteriaceae</taxon>
        <taxon>Methyloversatilis</taxon>
    </lineage>
</organism>
<dbReference type="Proteomes" id="UP000005019">
    <property type="component" value="Unassembled WGS sequence"/>
</dbReference>
<dbReference type="Gene3D" id="3.30.470.20">
    <property type="entry name" value="ATP-grasp fold, B domain"/>
    <property type="match status" value="1"/>
</dbReference>
<keyword evidence="4" id="KW-1185">Reference proteome</keyword>
<name>F5RAW3_METUF</name>
<proteinExistence type="predicted"/>
<dbReference type="InterPro" id="IPR016677">
    <property type="entry name" value="UCP016817_carboligase"/>
</dbReference>
<keyword evidence="1" id="KW-0547">Nucleotide-binding</keyword>
<dbReference type="PROSITE" id="PS50975">
    <property type="entry name" value="ATP_GRASP"/>
    <property type="match status" value="1"/>
</dbReference>
<dbReference type="SUPFAM" id="SSF56059">
    <property type="entry name" value="Glutathione synthetase ATP-binding domain-like"/>
    <property type="match status" value="1"/>
</dbReference>
<accession>F5RAW3</accession>
<gene>
    <name evidence="3" type="ORF">METUNv1_01450</name>
</gene>
<dbReference type="GO" id="GO:0046872">
    <property type="term" value="F:metal ion binding"/>
    <property type="evidence" value="ECO:0007669"/>
    <property type="project" value="InterPro"/>
</dbReference>
<evidence type="ECO:0000256" key="1">
    <source>
        <dbReference type="PROSITE-ProRule" id="PRU00409"/>
    </source>
</evidence>
<dbReference type="InterPro" id="IPR011761">
    <property type="entry name" value="ATP-grasp"/>
</dbReference>
<dbReference type="eggNOG" id="COG2232">
    <property type="taxonomic scope" value="Bacteria"/>
</dbReference>